<dbReference type="GO" id="GO:0016020">
    <property type="term" value="C:membrane"/>
    <property type="evidence" value="ECO:0007669"/>
    <property type="project" value="UniProtKB-SubCell"/>
</dbReference>
<feature type="transmembrane region" description="Helical" evidence="5">
    <location>
        <begin position="299"/>
        <end position="320"/>
    </location>
</feature>
<proteinExistence type="predicted"/>
<evidence type="ECO:0000256" key="2">
    <source>
        <dbReference type="ARBA" id="ARBA00022692"/>
    </source>
</evidence>
<feature type="transmembrane region" description="Helical" evidence="5">
    <location>
        <begin position="30"/>
        <end position="59"/>
    </location>
</feature>
<evidence type="ECO:0000256" key="1">
    <source>
        <dbReference type="ARBA" id="ARBA00004141"/>
    </source>
</evidence>
<feature type="transmembrane region" description="Helical" evidence="5">
    <location>
        <begin position="113"/>
        <end position="135"/>
    </location>
</feature>
<accession>K9HGG4</accession>
<keyword evidence="4 5" id="KW-0472">Membrane</keyword>
<reference evidence="7 8" key="1">
    <citation type="journal article" date="2013" name="Genome Announc.">
        <title>Draft Genome Sequence of an Alphaproteobacterium, Caenispirillum salinarum AK4(T), Isolated from a Solar Saltern.</title>
        <authorList>
            <person name="Khatri I."/>
            <person name="Singh A."/>
            <person name="Korpole S."/>
            <person name="Pinnaka A.K."/>
            <person name="Subramanian S."/>
        </authorList>
    </citation>
    <scope>NUCLEOTIDE SEQUENCE [LARGE SCALE GENOMIC DNA]</scope>
    <source>
        <strain evidence="7 8">AK4</strain>
    </source>
</reference>
<evidence type="ECO:0000313" key="8">
    <source>
        <dbReference type="Proteomes" id="UP000009881"/>
    </source>
</evidence>
<evidence type="ECO:0000313" key="7">
    <source>
        <dbReference type="EMBL" id="EKV29553.1"/>
    </source>
</evidence>
<comment type="caution">
    <text evidence="7">The sequence shown here is derived from an EMBL/GenBank/DDBJ whole genome shotgun (WGS) entry which is preliminary data.</text>
</comment>
<evidence type="ECO:0000256" key="4">
    <source>
        <dbReference type="ARBA" id="ARBA00023136"/>
    </source>
</evidence>
<dbReference type="RefSeq" id="WP_009541034.1">
    <property type="nucleotide sequence ID" value="NZ_ANHY01000012.1"/>
</dbReference>
<protein>
    <recommendedName>
        <fullName evidence="6">O-antigen ligase-related domain-containing protein</fullName>
    </recommendedName>
</protein>
<dbReference type="InterPro" id="IPR007016">
    <property type="entry name" value="O-antigen_ligase-rel_domated"/>
</dbReference>
<comment type="subcellular location">
    <subcellularLocation>
        <location evidence="1">Membrane</location>
        <topology evidence="1">Multi-pass membrane protein</topology>
    </subcellularLocation>
</comment>
<feature type="domain" description="O-antigen ligase-related" evidence="6">
    <location>
        <begin position="263"/>
        <end position="410"/>
    </location>
</feature>
<keyword evidence="2 5" id="KW-0812">Transmembrane</keyword>
<feature type="transmembrane region" description="Helical" evidence="5">
    <location>
        <begin position="171"/>
        <end position="189"/>
    </location>
</feature>
<organism evidence="7 8">
    <name type="scientific">Caenispirillum salinarum AK4</name>
    <dbReference type="NCBI Taxonomy" id="1238182"/>
    <lineage>
        <taxon>Bacteria</taxon>
        <taxon>Pseudomonadati</taxon>
        <taxon>Pseudomonadota</taxon>
        <taxon>Alphaproteobacteria</taxon>
        <taxon>Rhodospirillales</taxon>
        <taxon>Novispirillaceae</taxon>
        <taxon>Caenispirillum</taxon>
    </lineage>
</organism>
<evidence type="ECO:0000259" key="6">
    <source>
        <dbReference type="Pfam" id="PF04932"/>
    </source>
</evidence>
<evidence type="ECO:0000256" key="3">
    <source>
        <dbReference type="ARBA" id="ARBA00022989"/>
    </source>
</evidence>
<feature type="transmembrane region" description="Helical" evidence="5">
    <location>
        <begin position="234"/>
        <end position="254"/>
    </location>
</feature>
<gene>
    <name evidence="7" type="ORF">C882_0375</name>
</gene>
<evidence type="ECO:0000256" key="5">
    <source>
        <dbReference type="SAM" id="Phobius"/>
    </source>
</evidence>
<dbReference type="Pfam" id="PF04932">
    <property type="entry name" value="Wzy_C"/>
    <property type="match status" value="1"/>
</dbReference>
<keyword evidence="3 5" id="KW-1133">Transmembrane helix</keyword>
<dbReference type="AlphaFoldDB" id="K9HGG4"/>
<keyword evidence="8" id="KW-1185">Reference proteome</keyword>
<feature type="transmembrane region" description="Helical" evidence="5">
    <location>
        <begin position="147"/>
        <end position="165"/>
    </location>
</feature>
<dbReference type="EMBL" id="ANHY01000012">
    <property type="protein sequence ID" value="EKV29553.1"/>
    <property type="molecule type" value="Genomic_DNA"/>
</dbReference>
<dbReference type="STRING" id="1238182.C882_0375"/>
<feature type="transmembrane region" description="Helical" evidence="5">
    <location>
        <begin position="393"/>
        <end position="416"/>
    </location>
</feature>
<name>K9HGG4_9PROT</name>
<dbReference type="Proteomes" id="UP000009881">
    <property type="component" value="Unassembled WGS sequence"/>
</dbReference>
<sequence length="493" mass="51417">MTTARPSGTLLLMLAAPVLAAAGAVLGGSGVILLALACTLLLLVGARLSLAGLLAAVLLAEPLAEALKRAVFLLGEDSPAAYYGVQLLPSALLAVALAAALPRLLSARLPNSGIWLAALVAWTGAAAVASSYGTPWFQRLGALHQEILPALIFLPALLIGADAAARATIARAAALVCIASAAYGLWQFLAGYTGLDLAWAVGAADRSIQAGKVHAWMIGDSWERRVFSLFPDPFTWGQALTGALVIVLLARLGPGWTLATWAAVLIGLTLTQSRTPWLTLAVTGTAWLALGWRPLRRPAVIVGAALAGFPLTLWLGGWAYDALFTGLPATDDPFLRRYLTVGTIEARLDAWTNLRDVLSFHPLTGLGAGTDPRYGAALPLPPALLAAHDSHNVLVKLAILGGLPAVMLFLGFLWRWTREAFTAGSTPYADARLAAAFLLGSQAAGYLNAGIFLTWQYFLVLGLVAGAAAVAKAPSQVVASRLDQSPASRRIVA</sequence>
<feature type="transmembrane region" description="Helical" evidence="5">
    <location>
        <begin position="80"/>
        <end position="101"/>
    </location>
</feature>